<comment type="similarity">
    <text evidence="3">Belongs to the expansin family. Expansin B subfamily.</text>
</comment>
<dbReference type="SMART" id="SM00837">
    <property type="entry name" value="DPBB_1"/>
    <property type="match status" value="1"/>
</dbReference>
<feature type="transmembrane region" description="Helical" evidence="11">
    <location>
        <begin position="102"/>
        <end position="121"/>
    </location>
</feature>
<evidence type="ECO:0000256" key="3">
    <source>
        <dbReference type="ARBA" id="ARBA00005650"/>
    </source>
</evidence>
<proteinExistence type="inferred from homology"/>
<dbReference type="SUPFAM" id="SSF49590">
    <property type="entry name" value="PHL pollen allergen"/>
    <property type="match status" value="1"/>
</dbReference>
<dbReference type="InterPro" id="IPR036908">
    <property type="entry name" value="RlpA-like_sf"/>
</dbReference>
<keyword evidence="4" id="KW-0134">Cell wall</keyword>
<dbReference type="InterPro" id="IPR036749">
    <property type="entry name" value="Expansin_CBD_sf"/>
</dbReference>
<keyword evidence="11" id="KW-1133">Transmembrane helix</keyword>
<name>A0A8T2XBL4_POPDE</name>
<feature type="domain" description="Expansin-like CBD" evidence="13">
    <location>
        <begin position="403"/>
        <end position="484"/>
    </location>
</feature>
<keyword evidence="15" id="KW-1185">Reference proteome</keyword>
<dbReference type="PRINTS" id="PR00829">
    <property type="entry name" value="LOLP1ALLERGN"/>
</dbReference>
<protein>
    <recommendedName>
        <fullName evidence="16">Expansin B3</fullName>
    </recommendedName>
</protein>
<keyword evidence="11" id="KW-0812">Transmembrane</keyword>
<dbReference type="GO" id="GO:0071555">
    <property type="term" value="P:cell wall organization"/>
    <property type="evidence" value="ECO:0007669"/>
    <property type="project" value="UniProtKB-KW"/>
</dbReference>
<organism evidence="14 15">
    <name type="scientific">Populus deltoides</name>
    <name type="common">Eastern poplar</name>
    <name type="synonym">Eastern cottonwood</name>
    <dbReference type="NCBI Taxonomy" id="3696"/>
    <lineage>
        <taxon>Eukaryota</taxon>
        <taxon>Viridiplantae</taxon>
        <taxon>Streptophyta</taxon>
        <taxon>Embryophyta</taxon>
        <taxon>Tracheophyta</taxon>
        <taxon>Spermatophyta</taxon>
        <taxon>Magnoliopsida</taxon>
        <taxon>eudicotyledons</taxon>
        <taxon>Gunneridae</taxon>
        <taxon>Pentapetalae</taxon>
        <taxon>rosids</taxon>
        <taxon>fabids</taxon>
        <taxon>Malpighiales</taxon>
        <taxon>Salicaceae</taxon>
        <taxon>Saliceae</taxon>
        <taxon>Populus</taxon>
    </lineage>
</organism>
<evidence type="ECO:0000259" key="12">
    <source>
        <dbReference type="PROSITE" id="PS50842"/>
    </source>
</evidence>
<dbReference type="InterPro" id="IPR009009">
    <property type="entry name" value="RlpA-like_DPBB"/>
</dbReference>
<evidence type="ECO:0000256" key="8">
    <source>
        <dbReference type="ARBA" id="ARBA00023157"/>
    </source>
</evidence>
<keyword evidence="6" id="KW-0732">Signal</keyword>
<accession>A0A8T2XBL4</accession>
<dbReference type="GO" id="GO:0016020">
    <property type="term" value="C:membrane"/>
    <property type="evidence" value="ECO:0007669"/>
    <property type="project" value="UniProtKB-SubCell"/>
</dbReference>
<dbReference type="PRINTS" id="PR01225">
    <property type="entry name" value="EXPANSNFAMLY"/>
</dbReference>
<evidence type="ECO:0000256" key="10">
    <source>
        <dbReference type="ARBA" id="ARBA00053397"/>
    </source>
</evidence>
<dbReference type="InterPro" id="IPR007112">
    <property type="entry name" value="Expansin/allergen_DPBB_dom"/>
</dbReference>
<evidence type="ECO:0000313" key="15">
    <source>
        <dbReference type="Proteomes" id="UP000807159"/>
    </source>
</evidence>
<dbReference type="PANTHER" id="PTHR31692">
    <property type="entry name" value="EXPANSIN-B3"/>
    <property type="match status" value="1"/>
</dbReference>
<dbReference type="CDD" id="cd22275">
    <property type="entry name" value="DPBB_EXPB_N"/>
    <property type="match status" value="1"/>
</dbReference>
<dbReference type="FunFam" id="2.60.40.760:FF:000002">
    <property type="entry name" value="Beta-expansin 3"/>
    <property type="match status" value="1"/>
</dbReference>
<comment type="caution">
    <text evidence="14">The sequence shown here is derived from an EMBL/GenBank/DDBJ whole genome shotgun (WGS) entry which is preliminary data.</text>
</comment>
<dbReference type="InterPro" id="IPR005795">
    <property type="entry name" value="LolPI"/>
</dbReference>
<evidence type="ECO:0000256" key="11">
    <source>
        <dbReference type="SAM" id="Phobius"/>
    </source>
</evidence>
<evidence type="ECO:0000256" key="9">
    <source>
        <dbReference type="ARBA" id="ARBA00023316"/>
    </source>
</evidence>
<dbReference type="SUPFAM" id="SSF50685">
    <property type="entry name" value="Barwin-like endoglucanases"/>
    <property type="match status" value="1"/>
</dbReference>
<keyword evidence="7 11" id="KW-0472">Membrane</keyword>
<dbReference type="GO" id="GO:0006949">
    <property type="term" value="P:syncytium formation"/>
    <property type="evidence" value="ECO:0007669"/>
    <property type="project" value="TreeGrafter"/>
</dbReference>
<reference evidence="14" key="1">
    <citation type="journal article" date="2021" name="J. Hered.">
        <title>Genome Assembly of Salicaceae Populus deltoides (Eastern Cottonwood) I-69 Based on Nanopore Sequencing and Hi-C Technologies.</title>
        <authorList>
            <person name="Bai S."/>
            <person name="Wu H."/>
            <person name="Zhang J."/>
            <person name="Pan Z."/>
            <person name="Zhao W."/>
            <person name="Li Z."/>
            <person name="Tong C."/>
        </authorList>
    </citation>
    <scope>NUCLEOTIDE SEQUENCE</scope>
    <source>
        <tissue evidence="14">Leaf</tissue>
    </source>
</reference>
<feature type="transmembrane region" description="Helical" evidence="11">
    <location>
        <begin position="16"/>
        <end position="35"/>
    </location>
</feature>
<dbReference type="InterPro" id="IPR007117">
    <property type="entry name" value="Expansin_CBD"/>
</dbReference>
<comment type="subcellular location">
    <subcellularLocation>
        <location evidence="1">Membrane</location>
        <topology evidence="1">Peripheral membrane protein</topology>
    </subcellularLocation>
    <subcellularLocation>
        <location evidence="2">Secreted</location>
        <location evidence="2">Cell wall</location>
    </subcellularLocation>
</comment>
<comment type="function">
    <text evidence="10">May cause loosening and extension of plant cell walls by disrupting non-covalent bonding between cellulose microfibrils and matrix glucans. No enzymatic activity has been found.</text>
</comment>
<evidence type="ECO:0000256" key="7">
    <source>
        <dbReference type="ARBA" id="ARBA00023136"/>
    </source>
</evidence>
<dbReference type="Pfam" id="PF01357">
    <property type="entry name" value="Expansin_C"/>
    <property type="match status" value="1"/>
</dbReference>
<gene>
    <name evidence="14" type="ORF">H0E87_022801</name>
</gene>
<evidence type="ECO:0000256" key="5">
    <source>
        <dbReference type="ARBA" id="ARBA00022525"/>
    </source>
</evidence>
<evidence type="ECO:0000313" key="14">
    <source>
        <dbReference type="EMBL" id="KAH8490410.1"/>
    </source>
</evidence>
<dbReference type="AlphaFoldDB" id="A0A8T2XBL4"/>
<evidence type="ECO:0000259" key="13">
    <source>
        <dbReference type="PROSITE" id="PS50843"/>
    </source>
</evidence>
<dbReference type="Proteomes" id="UP000807159">
    <property type="component" value="Chromosome 13"/>
</dbReference>
<keyword evidence="9" id="KW-0961">Cell wall biogenesis/degradation</keyword>
<dbReference type="Gene3D" id="2.60.40.760">
    <property type="entry name" value="Expansin, cellulose-binding-like domain"/>
    <property type="match status" value="1"/>
</dbReference>
<dbReference type="PROSITE" id="PS50843">
    <property type="entry name" value="EXPANSIN_CBD"/>
    <property type="match status" value="1"/>
</dbReference>
<evidence type="ECO:0000256" key="2">
    <source>
        <dbReference type="ARBA" id="ARBA00004191"/>
    </source>
</evidence>
<evidence type="ECO:0008006" key="16">
    <source>
        <dbReference type="Google" id="ProtNLM"/>
    </source>
</evidence>
<feature type="transmembrane region" description="Helical" evidence="11">
    <location>
        <begin position="47"/>
        <end position="70"/>
    </location>
</feature>
<dbReference type="Pfam" id="PF03330">
    <property type="entry name" value="DPBB_1"/>
    <property type="match status" value="1"/>
</dbReference>
<dbReference type="EMBL" id="JACEGQ020000013">
    <property type="protein sequence ID" value="KAH8490410.1"/>
    <property type="molecule type" value="Genomic_DNA"/>
</dbReference>
<dbReference type="PANTHER" id="PTHR31692:SF5">
    <property type="entry name" value="EXPANSIN-B3"/>
    <property type="match status" value="1"/>
</dbReference>
<sequence length="490" mass="53931">MGGFPFFEDDDDFTPWFIYTFLGLGVTLSVITCFGHIAAETANGCCLYLYMLFIFLLLMLEAGVTADVVLNRDWEEDFPKDPSGSFDQFKGFVRSNFELCKWIGISIVFVQGLSFLAAMLLKAIGPHPSYDSDDDYASDRAPLLKDVVHPPPYVVGNPVMGSRNNAWSIRITEKPTHSVRLKSEFNALTADGTQNPSGRPRWWWCAGGVAVGGDRWCRVFLREKLLAHNAALGVTCCGTLEVFFSSFGQQYHTHHDVADLHWKPATATWYGSPDGDGSNGGACGYGSLVDVKPLRARVGAVSPILFKNGEGCGACYKVRCLDKSICSERAVTIIVTDECPGGYCSNGNTHFDLSGAAFGHMAISGENGQLRNRGEIPVIYRRTPCKYPGKNIAFHVNEGSTDYWLSLLVEFEDGDGDVGSMHIREAGGTEWLEMNHLWGANWCVIRGPLKGPLSVKLTTLSTGRTLSARDVIPINWVPKATYTSRLNFFH</sequence>
<dbReference type="FunFam" id="2.40.40.10:FF:000004">
    <property type="entry name" value="Expansin B3"/>
    <property type="match status" value="1"/>
</dbReference>
<dbReference type="InterPro" id="IPR007118">
    <property type="entry name" value="Expan_Lol_pI"/>
</dbReference>
<dbReference type="Gene3D" id="2.40.40.10">
    <property type="entry name" value="RlpA-like domain"/>
    <property type="match status" value="1"/>
</dbReference>
<keyword evidence="8" id="KW-1015">Disulfide bond</keyword>
<dbReference type="GO" id="GO:0009506">
    <property type="term" value="C:plasmodesma"/>
    <property type="evidence" value="ECO:0007669"/>
    <property type="project" value="TreeGrafter"/>
</dbReference>
<evidence type="ECO:0000256" key="1">
    <source>
        <dbReference type="ARBA" id="ARBA00004170"/>
    </source>
</evidence>
<feature type="domain" description="Expansin-like EG45" evidence="12">
    <location>
        <begin position="280"/>
        <end position="390"/>
    </location>
</feature>
<dbReference type="GO" id="GO:0005576">
    <property type="term" value="C:extracellular region"/>
    <property type="evidence" value="ECO:0007669"/>
    <property type="project" value="InterPro"/>
</dbReference>
<evidence type="ECO:0000256" key="6">
    <source>
        <dbReference type="ARBA" id="ARBA00022729"/>
    </source>
</evidence>
<keyword evidence="5" id="KW-0964">Secreted</keyword>
<evidence type="ECO:0000256" key="4">
    <source>
        <dbReference type="ARBA" id="ARBA00022512"/>
    </source>
</evidence>
<dbReference type="PROSITE" id="PS50842">
    <property type="entry name" value="EXPANSIN_EG45"/>
    <property type="match status" value="1"/>
</dbReference>